<feature type="compositionally biased region" description="Basic and acidic residues" evidence="1">
    <location>
        <begin position="195"/>
        <end position="216"/>
    </location>
</feature>
<accession>A0A086KE57</accession>
<feature type="region of interest" description="Disordered" evidence="1">
    <location>
        <begin position="187"/>
        <end position="276"/>
    </location>
</feature>
<reference evidence="2 3" key="1">
    <citation type="submission" date="2014-02" db="EMBL/GenBank/DDBJ databases">
        <authorList>
            <person name="Sibley D."/>
            <person name="Venepally P."/>
            <person name="Karamycheva S."/>
            <person name="Hadjithomas M."/>
            <person name="Khan A."/>
            <person name="Brunk B."/>
            <person name="Roos D."/>
            <person name="Caler E."/>
            <person name="Lorenzi H."/>
        </authorList>
    </citation>
    <scope>NUCLEOTIDE SEQUENCE [LARGE SCALE GENOMIC DNA]</scope>
    <source>
        <strain evidence="2 3">GAB2-2007-GAL-DOM2</strain>
    </source>
</reference>
<dbReference type="VEuPathDB" id="ToxoDB:TGDOM2_289260"/>
<feature type="compositionally biased region" description="Basic and acidic residues" evidence="1">
    <location>
        <begin position="71"/>
        <end position="88"/>
    </location>
</feature>
<proteinExistence type="predicted"/>
<evidence type="ECO:0000313" key="2">
    <source>
        <dbReference type="EMBL" id="KFG42675.1"/>
    </source>
</evidence>
<feature type="compositionally biased region" description="Polar residues" evidence="1">
    <location>
        <begin position="1"/>
        <end position="10"/>
    </location>
</feature>
<dbReference type="EMBL" id="AHZU02000576">
    <property type="protein sequence ID" value="KFG42675.1"/>
    <property type="molecule type" value="Genomic_DNA"/>
</dbReference>
<dbReference type="OrthoDB" id="333072at2759"/>
<feature type="compositionally biased region" description="Basic and acidic residues" evidence="1">
    <location>
        <begin position="237"/>
        <end position="249"/>
    </location>
</feature>
<sequence>MKTFASSLDTLQGLCPTASDPDATGLPSAPDSEAQLQRRTELESVSSTPKCFEITEGNFERDPEAAAALSEARDASESNERFFLRMESPEDSLSRSGSSARRGEVEVRSAKSFQRETGKEESEEAPPASSKLVYLLQNAEARREFLSTAINAVTPVHRHATPWADDDLCPASASSSRDASPCLSIARIQGEDEGETRQTERRETHLSSDKDADKDAVQAFGRQTSSPSRGPCSGGSVERKEGGRGREKLLSASTHQNGTREGRPCRATKGEGRDKAATVKSSIYNVYGKPRAKHQFSCPDRFISKMIVARKHGERSAEFSPNEKYQTVEAPVDRKIKTASMCPFTQPKASQVRSPKEQPQRLVEVFPSHLDFGVCKVGERMRLGTRVRNIDSDVCRFSVALEHTGPEEAFEIQLFYTAGRVAPGLCLEIIADLVASSPGPISAAIIVTHKAHLIRVPITAQAV</sequence>
<evidence type="ECO:0000313" key="3">
    <source>
        <dbReference type="Proteomes" id="UP000028837"/>
    </source>
</evidence>
<name>A0A086KE57_TOXGO</name>
<evidence type="ECO:0000256" key="1">
    <source>
        <dbReference type="SAM" id="MobiDB-lite"/>
    </source>
</evidence>
<dbReference type="GO" id="GO:1904158">
    <property type="term" value="P:axonemal central apparatus assembly"/>
    <property type="evidence" value="ECO:0007669"/>
    <property type="project" value="TreeGrafter"/>
</dbReference>
<dbReference type="PANTHER" id="PTHR21963">
    <property type="entry name" value="PF6"/>
    <property type="match status" value="1"/>
</dbReference>
<protein>
    <submittedName>
        <fullName evidence="2">Uncharacterized protein</fullName>
    </submittedName>
</protein>
<gene>
    <name evidence="2" type="ORF">TGDOM2_289260</name>
</gene>
<dbReference type="GO" id="GO:1990716">
    <property type="term" value="C:axonemal central apparatus"/>
    <property type="evidence" value="ECO:0007669"/>
    <property type="project" value="TreeGrafter"/>
</dbReference>
<organism evidence="2 3">
    <name type="scientific">Toxoplasma gondii GAB2-2007-GAL-DOM2</name>
    <dbReference type="NCBI Taxonomy" id="1130820"/>
    <lineage>
        <taxon>Eukaryota</taxon>
        <taxon>Sar</taxon>
        <taxon>Alveolata</taxon>
        <taxon>Apicomplexa</taxon>
        <taxon>Conoidasida</taxon>
        <taxon>Coccidia</taxon>
        <taxon>Eucoccidiorida</taxon>
        <taxon>Eimeriorina</taxon>
        <taxon>Sarcocystidae</taxon>
        <taxon>Toxoplasma</taxon>
    </lineage>
</organism>
<dbReference type="PANTHER" id="PTHR21963:SF1">
    <property type="entry name" value="SPERM-ASSOCIATED ANTIGEN 17"/>
    <property type="match status" value="1"/>
</dbReference>
<dbReference type="Pfam" id="PF14874">
    <property type="entry name" value="PapD-like"/>
    <property type="match status" value="1"/>
</dbReference>
<feature type="compositionally biased region" description="Low complexity" evidence="1">
    <location>
        <begin position="225"/>
        <end position="236"/>
    </location>
</feature>
<feature type="compositionally biased region" description="Basic and acidic residues" evidence="1">
    <location>
        <begin position="258"/>
        <end position="276"/>
    </location>
</feature>
<comment type="caution">
    <text evidence="2">The sequence shown here is derived from an EMBL/GenBank/DDBJ whole genome shotgun (WGS) entry which is preliminary data.</text>
</comment>
<dbReference type="InterPro" id="IPR026173">
    <property type="entry name" value="SPAG17"/>
</dbReference>
<feature type="region of interest" description="Disordered" evidence="1">
    <location>
        <begin position="1"/>
        <end position="130"/>
    </location>
</feature>
<dbReference type="Proteomes" id="UP000028837">
    <property type="component" value="Unassembled WGS sequence"/>
</dbReference>
<dbReference type="AlphaFoldDB" id="A0A086KE57"/>
<feature type="compositionally biased region" description="Basic and acidic residues" evidence="1">
    <location>
        <begin position="101"/>
        <end position="120"/>
    </location>
</feature>